<evidence type="ECO:0000313" key="1">
    <source>
        <dbReference type="EMBL" id="KAH9715177.1"/>
    </source>
</evidence>
<keyword evidence="2" id="KW-1185">Reference proteome</keyword>
<dbReference type="Proteomes" id="UP000829398">
    <property type="component" value="Chromosome 7"/>
</dbReference>
<organism evidence="1 2">
    <name type="scientific">Citrus sinensis</name>
    <name type="common">Sweet orange</name>
    <name type="synonym">Citrus aurantium var. sinensis</name>
    <dbReference type="NCBI Taxonomy" id="2711"/>
    <lineage>
        <taxon>Eukaryota</taxon>
        <taxon>Viridiplantae</taxon>
        <taxon>Streptophyta</taxon>
        <taxon>Embryophyta</taxon>
        <taxon>Tracheophyta</taxon>
        <taxon>Spermatophyta</taxon>
        <taxon>Magnoliopsida</taxon>
        <taxon>eudicotyledons</taxon>
        <taxon>Gunneridae</taxon>
        <taxon>Pentapetalae</taxon>
        <taxon>rosids</taxon>
        <taxon>malvids</taxon>
        <taxon>Sapindales</taxon>
        <taxon>Rutaceae</taxon>
        <taxon>Aurantioideae</taxon>
        <taxon>Citrus</taxon>
    </lineage>
</organism>
<reference evidence="2" key="1">
    <citation type="journal article" date="2023" name="Hortic. Res.">
        <title>A chromosome-level phased genome enabling allele-level studies in sweet orange: a case study on citrus Huanglongbing tolerance.</title>
        <authorList>
            <person name="Wu B."/>
            <person name="Yu Q."/>
            <person name="Deng Z."/>
            <person name="Duan Y."/>
            <person name="Luo F."/>
            <person name="Gmitter F. Jr."/>
        </authorList>
    </citation>
    <scope>NUCLEOTIDE SEQUENCE [LARGE SCALE GENOMIC DNA]</scope>
    <source>
        <strain evidence="2">cv. Valencia</strain>
    </source>
</reference>
<evidence type="ECO:0000313" key="2">
    <source>
        <dbReference type="Proteomes" id="UP000829398"/>
    </source>
</evidence>
<sequence>MSDALFLKAITVGPESLLKFLFHSPHQLQESVYQTQSIFFLNKIPKMCSIFQITCDGAFFNRCLDCFLGKAAYIRNLQDNLDALETELGNLIARKNDVMRRVVDAERQQMRRLDGVQVWVSRVDSVKTEADQFIRDGSREIEKLCVGGYCSKNCMSSYKFGKKVAKKLRDVRTLISEGVFEVVADRAPESVADERPTERTVVGLQSQLEQVWRCLVEESAGIIGLYGMGGVGKTTLLTHINNKFLESPTNFDCVIWVVVSKDLRLEKIQEDIGKKIGLVGDSWKSKSVEQKAVDIFRSLREKRFVLLLDDIWERVDLTKVGVPLPGPKNTTSKVVFTTRFIDVCGSMEVDRKFQVACLSEKDAWELFREKVGEETLQSDHDIDELAQIVVKECGGLPLALITIGRAMAYRKKAEQWRRAIEELRRSASEFAGLGKEVYPLLKFSYDSLQNDTVRSCFLYCCLYPEDFGILKWDLIDCWFGEGFFGESEGFGAENQGYDILDTLVRACLLEEVEDDEVKMHDVIRDMAIWITCEIEKEKRNFLVRAGAGLKEAPGVKGWENVRRLSLMQNQIETLSEVPTCPHLLTLFLDFNQELEMIADGFFQLMPSLKVLKMSNCWNLKLPVGMSELGSSLKFLDISENTITELPEELKKLVNLKCLNLRWTQHLNKIPRQLISNSSRLGVLRMFATGYGYFHEAPEDSVLFGGGEVLIQELLGLKYLEVLELTLGSYHALQILLSSNKLKSCIRSLFLRLVGDTASIIDATAFADLNHLNELWIDNGIELEELKIDYTEIVRKRREPFVFRSLHHVIIRSCQKLKDSTFLVFAPNLKSLNLDGCDAMEEIISFGKFAETPEMMGHVSHFENLQILHLSQLPALKSIYWKPLPFTHLKEMAVRGCDQLRKLPLDSNSATERKFVIRGYILWWNRLQWEDEATQIAFRSCFQPDS</sequence>
<proteinExistence type="predicted"/>
<accession>A0ACB8JBQ3</accession>
<name>A0ACB8JBQ3_CITSI</name>
<dbReference type="EMBL" id="CM039176">
    <property type="protein sequence ID" value="KAH9715177.1"/>
    <property type="molecule type" value="Genomic_DNA"/>
</dbReference>
<protein>
    <submittedName>
        <fullName evidence="1">Disease resistance protein</fullName>
    </submittedName>
</protein>
<comment type="caution">
    <text evidence="1">The sequence shown here is derived from an EMBL/GenBank/DDBJ whole genome shotgun (WGS) entry which is preliminary data.</text>
</comment>
<gene>
    <name evidence="1" type="ORF">KPL71_020946</name>
</gene>